<evidence type="ECO:0000313" key="16">
    <source>
        <dbReference type="Proteomes" id="UP001530315"/>
    </source>
</evidence>
<dbReference type="InterPro" id="IPR050561">
    <property type="entry name" value="PTP"/>
</dbReference>
<evidence type="ECO:0000256" key="7">
    <source>
        <dbReference type="ARBA" id="ARBA00022801"/>
    </source>
</evidence>
<dbReference type="GO" id="GO:0032954">
    <property type="term" value="P:regulation of cytokinetic process"/>
    <property type="evidence" value="ECO:0007669"/>
    <property type="project" value="UniProtKB-ARBA"/>
</dbReference>
<keyword evidence="7" id="KW-0378">Hydrolase</keyword>
<feature type="region of interest" description="Disordered" evidence="12">
    <location>
        <begin position="326"/>
        <end position="381"/>
    </location>
</feature>
<evidence type="ECO:0000256" key="8">
    <source>
        <dbReference type="ARBA" id="ARBA00022912"/>
    </source>
</evidence>
<keyword evidence="8" id="KW-0904">Protein phosphatase</keyword>
<proteinExistence type="predicted"/>
<dbReference type="Gene3D" id="3.90.190.10">
    <property type="entry name" value="Protein tyrosine phosphatase superfamily"/>
    <property type="match status" value="2"/>
</dbReference>
<evidence type="ECO:0000256" key="9">
    <source>
        <dbReference type="ARBA" id="ARBA00023242"/>
    </source>
</evidence>
<evidence type="ECO:0000256" key="12">
    <source>
        <dbReference type="SAM" id="MobiDB-lite"/>
    </source>
</evidence>
<keyword evidence="6" id="KW-0498">Mitosis</keyword>
<dbReference type="InterPro" id="IPR044506">
    <property type="entry name" value="CDC14_C"/>
</dbReference>
<evidence type="ECO:0000259" key="13">
    <source>
        <dbReference type="PROSITE" id="PS50054"/>
    </source>
</evidence>
<evidence type="ECO:0000259" key="14">
    <source>
        <dbReference type="PROSITE" id="PS50056"/>
    </source>
</evidence>
<evidence type="ECO:0000256" key="10">
    <source>
        <dbReference type="ARBA" id="ARBA00023254"/>
    </source>
</evidence>
<dbReference type="GO" id="GO:0031981">
    <property type="term" value="C:nuclear lumen"/>
    <property type="evidence" value="ECO:0007669"/>
    <property type="project" value="UniProtKB-ARBA"/>
</dbReference>
<dbReference type="CDD" id="cd14499">
    <property type="entry name" value="CDC14_C"/>
    <property type="match status" value="1"/>
</dbReference>
<keyword evidence="10" id="KW-0469">Meiosis</keyword>
<dbReference type="PANTHER" id="PTHR23339">
    <property type="entry name" value="TYROSINE SPECIFIC PROTEIN PHOSPHATASE AND DUAL SPECIFICITY PROTEIN PHOSPHATASE"/>
    <property type="match status" value="1"/>
</dbReference>
<dbReference type="InterPro" id="IPR029021">
    <property type="entry name" value="Prot-tyrosine_phosphatase-like"/>
</dbReference>
<feature type="domain" description="Tyrosine-protein phosphatase" evidence="13">
    <location>
        <begin position="154"/>
        <end position="316"/>
    </location>
</feature>
<evidence type="ECO:0000256" key="3">
    <source>
        <dbReference type="ARBA" id="ARBA00022490"/>
    </source>
</evidence>
<evidence type="ECO:0000256" key="2">
    <source>
        <dbReference type="ARBA" id="ARBA00004496"/>
    </source>
</evidence>
<dbReference type="InterPro" id="IPR020422">
    <property type="entry name" value="TYR_PHOSPHATASE_DUAL_dom"/>
</dbReference>
<comment type="caution">
    <text evidence="15">The sequence shown here is derived from an EMBL/GenBank/DDBJ whole genome shotgun (WGS) entry which is preliminary data.</text>
</comment>
<dbReference type="InterPro" id="IPR000340">
    <property type="entry name" value="Dual-sp_phosphatase_cat-dom"/>
</dbReference>
<feature type="compositionally biased region" description="Low complexity" evidence="12">
    <location>
        <begin position="427"/>
        <end position="438"/>
    </location>
</feature>
<keyword evidence="4" id="KW-0597">Phosphoprotein</keyword>
<accession>A0ABD3P5I9</accession>
<dbReference type="PROSITE" id="PS00383">
    <property type="entry name" value="TYR_PHOSPHATASE_1"/>
    <property type="match status" value="1"/>
</dbReference>
<dbReference type="Proteomes" id="UP001530315">
    <property type="component" value="Unassembled WGS sequence"/>
</dbReference>
<dbReference type="FunFam" id="3.90.190.10:FF:000038">
    <property type="entry name" value="Tyrosine-protein phosphatase CDC14"/>
    <property type="match status" value="1"/>
</dbReference>
<keyword evidence="5" id="KW-0132">Cell division</keyword>
<dbReference type="GO" id="GO:0051301">
    <property type="term" value="P:cell division"/>
    <property type="evidence" value="ECO:0007669"/>
    <property type="project" value="UniProtKB-KW"/>
</dbReference>
<dbReference type="GO" id="GO:0005737">
    <property type="term" value="C:cytoplasm"/>
    <property type="evidence" value="ECO:0007669"/>
    <property type="project" value="UniProtKB-SubCell"/>
</dbReference>
<dbReference type="GO" id="GO:0000278">
    <property type="term" value="P:mitotic cell cycle"/>
    <property type="evidence" value="ECO:0007669"/>
    <property type="project" value="UniProtKB-ARBA"/>
</dbReference>
<evidence type="ECO:0000256" key="4">
    <source>
        <dbReference type="ARBA" id="ARBA00022553"/>
    </source>
</evidence>
<evidence type="ECO:0000313" key="15">
    <source>
        <dbReference type="EMBL" id="KAL3783470.1"/>
    </source>
</evidence>
<feature type="region of interest" description="Disordered" evidence="12">
    <location>
        <begin position="1"/>
        <end position="55"/>
    </location>
</feature>
<reference evidence="15 16" key="1">
    <citation type="submission" date="2024-10" db="EMBL/GenBank/DDBJ databases">
        <title>Updated reference genomes for cyclostephanoid diatoms.</title>
        <authorList>
            <person name="Roberts W.R."/>
            <person name="Alverson A.J."/>
        </authorList>
    </citation>
    <scope>NUCLEOTIDE SEQUENCE [LARGE SCALE GENOMIC DNA]</scope>
    <source>
        <strain evidence="15 16">AJA276-08</strain>
    </source>
</reference>
<dbReference type="GO" id="GO:0004721">
    <property type="term" value="F:phosphoprotein phosphatase activity"/>
    <property type="evidence" value="ECO:0007669"/>
    <property type="project" value="UniProtKB-KW"/>
</dbReference>
<evidence type="ECO:0008006" key="17">
    <source>
        <dbReference type="Google" id="ProtNLM"/>
    </source>
</evidence>
<feature type="compositionally biased region" description="Acidic residues" evidence="12">
    <location>
        <begin position="469"/>
        <end position="479"/>
    </location>
</feature>
<keyword evidence="11" id="KW-0131">Cell cycle</keyword>
<sequence>MIYPGRTAGEARSFPDAGGRPGRTLRPPEFGIPTTPTTRRRRRRLRPSPFASLHPLPPYHDASPVACTYDLTVRDCLDGLDRARRLGLFRFGNAPPPPPMTGLRPAPGPPSKVVATTNDDDDDGGGVAVVGGGGSGRPVFDVDEYEHFEQVENGDLNWIVSGGILAFAGPHSHRSTTSDGYCVLTPDDYVPYFRRRGVKLVIQLNKGCYDGDRFVRAGIRHVVHQYPDGSCPEPGVLRGVLSDMEGVGEDGGAFAVHCKAGLGRTGTCVGAYIMKHYRFTAREVIGYMRICRPGMVIGPQQHFLEDIERLMWQEGDVHLGRGLRGVVGGGGQREEGGHGAATTKEAAVAEEAAHPTTASSPTSTANAVTPRATADRVGGGALGGGGVGSHIAIVTPDGRPFLLPATPVVARRPRVEETPSPSSFALPSATTSWTSPATEKLSGADRSSIVVGGDEGSAAKAGKMTTPNDDVDEDEDMQEGDQANALLWRRLDQYQARHQQHMKK</sequence>
<organism evidence="15 16">
    <name type="scientific">Stephanodiscus triporus</name>
    <dbReference type="NCBI Taxonomy" id="2934178"/>
    <lineage>
        <taxon>Eukaryota</taxon>
        <taxon>Sar</taxon>
        <taxon>Stramenopiles</taxon>
        <taxon>Ochrophyta</taxon>
        <taxon>Bacillariophyta</taxon>
        <taxon>Coscinodiscophyceae</taxon>
        <taxon>Thalassiosirophycidae</taxon>
        <taxon>Stephanodiscales</taxon>
        <taxon>Stephanodiscaceae</taxon>
        <taxon>Stephanodiscus</taxon>
    </lineage>
</organism>
<name>A0ABD3P5I9_9STRA</name>
<feature type="region of interest" description="Disordered" evidence="12">
    <location>
        <begin position="90"/>
        <end position="109"/>
    </location>
</feature>
<feature type="region of interest" description="Disordered" evidence="12">
    <location>
        <begin position="412"/>
        <end position="483"/>
    </location>
</feature>
<evidence type="ECO:0000256" key="1">
    <source>
        <dbReference type="ARBA" id="ARBA00004123"/>
    </source>
</evidence>
<evidence type="ECO:0000256" key="11">
    <source>
        <dbReference type="ARBA" id="ARBA00023306"/>
    </source>
</evidence>
<comment type="subcellular location">
    <subcellularLocation>
        <location evidence="2">Cytoplasm</location>
    </subcellularLocation>
    <subcellularLocation>
        <location evidence="1">Nucleus</location>
    </subcellularLocation>
</comment>
<dbReference type="SUPFAM" id="SSF52799">
    <property type="entry name" value="(Phosphotyrosine protein) phosphatases II"/>
    <property type="match status" value="1"/>
</dbReference>
<evidence type="ECO:0000256" key="5">
    <source>
        <dbReference type="ARBA" id="ARBA00022618"/>
    </source>
</evidence>
<gene>
    <name evidence="15" type="ORF">ACHAW5_011117</name>
</gene>
<dbReference type="PROSITE" id="PS50056">
    <property type="entry name" value="TYR_PHOSPHATASE_2"/>
    <property type="match status" value="1"/>
</dbReference>
<keyword evidence="16" id="KW-1185">Reference proteome</keyword>
<dbReference type="InterPro" id="IPR016130">
    <property type="entry name" value="Tyr_Pase_AS"/>
</dbReference>
<dbReference type="GO" id="GO:0051321">
    <property type="term" value="P:meiotic cell cycle"/>
    <property type="evidence" value="ECO:0007669"/>
    <property type="project" value="UniProtKB-KW"/>
</dbReference>
<dbReference type="GO" id="GO:0005856">
    <property type="term" value="C:cytoskeleton"/>
    <property type="evidence" value="ECO:0007669"/>
    <property type="project" value="UniProtKB-ARBA"/>
</dbReference>
<dbReference type="GO" id="GO:0033554">
    <property type="term" value="P:cellular response to stress"/>
    <property type="evidence" value="ECO:0007669"/>
    <property type="project" value="UniProtKB-ARBA"/>
</dbReference>
<dbReference type="Pfam" id="PF00782">
    <property type="entry name" value="DSPc"/>
    <property type="match status" value="1"/>
</dbReference>
<feature type="domain" description="Tyrosine specific protein phosphatases" evidence="14">
    <location>
        <begin position="238"/>
        <end position="303"/>
    </location>
</feature>
<evidence type="ECO:0000256" key="6">
    <source>
        <dbReference type="ARBA" id="ARBA00022776"/>
    </source>
</evidence>
<dbReference type="EMBL" id="JALLAZ020000971">
    <property type="protein sequence ID" value="KAL3783470.1"/>
    <property type="molecule type" value="Genomic_DNA"/>
</dbReference>
<keyword evidence="9" id="KW-0539">Nucleus</keyword>
<dbReference type="InterPro" id="IPR000387">
    <property type="entry name" value="Tyr_Pase_dom"/>
</dbReference>
<dbReference type="PROSITE" id="PS50054">
    <property type="entry name" value="TYR_PHOSPHATASE_DUAL"/>
    <property type="match status" value="1"/>
</dbReference>
<keyword evidence="3" id="KW-0963">Cytoplasm</keyword>
<dbReference type="AlphaFoldDB" id="A0ABD3P5I9"/>
<feature type="compositionally biased region" description="Low complexity" evidence="12">
    <location>
        <begin position="340"/>
        <end position="370"/>
    </location>
</feature>
<feature type="compositionally biased region" description="Pro residues" evidence="12">
    <location>
        <begin position="94"/>
        <end position="109"/>
    </location>
</feature>
<protein>
    <recommendedName>
        <fullName evidence="17">Protein-tyrosine-phosphatase</fullName>
    </recommendedName>
</protein>
<dbReference type="GO" id="GO:0007096">
    <property type="term" value="P:regulation of exit from mitosis"/>
    <property type="evidence" value="ECO:0007669"/>
    <property type="project" value="UniProtKB-ARBA"/>
</dbReference>